<dbReference type="Pfam" id="PF02518">
    <property type="entry name" value="HATPase_c"/>
    <property type="match status" value="1"/>
</dbReference>
<dbReference type="InterPro" id="IPR036890">
    <property type="entry name" value="HATPase_C_sf"/>
</dbReference>
<dbReference type="GO" id="GO:0003677">
    <property type="term" value="F:DNA binding"/>
    <property type="evidence" value="ECO:0007669"/>
    <property type="project" value="UniProtKB-KW"/>
</dbReference>
<dbReference type="InterPro" id="IPR036388">
    <property type="entry name" value="WH-like_DNA-bd_sf"/>
</dbReference>
<feature type="modified residue" description="4-aspartylphosphate" evidence="10">
    <location>
        <position position="712"/>
    </location>
</feature>
<dbReference type="PRINTS" id="PR00038">
    <property type="entry name" value="HTHLUXR"/>
</dbReference>
<evidence type="ECO:0000313" key="15">
    <source>
        <dbReference type="EMBL" id="OEK04026.1"/>
    </source>
</evidence>
<dbReference type="InterPro" id="IPR011990">
    <property type="entry name" value="TPR-like_helical_dom_sf"/>
</dbReference>
<evidence type="ECO:0000256" key="5">
    <source>
        <dbReference type="ARBA" id="ARBA00022741"/>
    </source>
</evidence>
<feature type="transmembrane region" description="Helical" evidence="11">
    <location>
        <begin position="362"/>
        <end position="381"/>
    </location>
</feature>
<dbReference type="EC" id="2.7.13.3" evidence="2"/>
<dbReference type="Gene3D" id="1.10.10.10">
    <property type="entry name" value="Winged helix-like DNA-binding domain superfamily/Winged helix DNA-binding domain"/>
    <property type="match status" value="1"/>
</dbReference>
<evidence type="ECO:0000259" key="13">
    <source>
        <dbReference type="PROSITE" id="PS50109"/>
    </source>
</evidence>
<dbReference type="InterPro" id="IPR005467">
    <property type="entry name" value="His_kinase_dom"/>
</dbReference>
<dbReference type="SMART" id="SM00448">
    <property type="entry name" value="REC"/>
    <property type="match status" value="1"/>
</dbReference>
<evidence type="ECO:0000256" key="10">
    <source>
        <dbReference type="PROSITE-ProRule" id="PRU00169"/>
    </source>
</evidence>
<sequence length="865" mass="98585">MEFFKTHFKYLPFFLFGLLLCHSTDSKGQVYNYQLSEAANAVLRLLATDVTGVQLVETMEKLKNQKWSQLYLKTKNRLDGVSEDDKLELALNMQLGRISSKSYGLGNSYQYFTRALFLAEKLEDQKSIAIASYEIGNIIRLGTINDRPFEDYFQKAIDIFDALDDPLGKSYMLYAKMILEKDSAIKLRYAEEAITLLERNLESTDTLMMESLAKHYNVAGSYQTEELKVQRFQEGLRIAKAIGIEINAAYILNNVGFYYASKQAYDQAIPYHLEALDLAVLAGGNGLAANALNNLSICYSGKGLHKEALDFYKGVFYIQSDLNSNTYFKNIAELEVTHEVDRIELQNQLLQSEHKLQNRQKWVFVTLSLLLLLIIGFVFWSRRRVAKANEKLLALDKVKTRFFANISHELRTPLTLINAPIESLMHNEKINDPEVLEVLETATRNGESLRSLIEEILDLAKLDGGKLELVENPVRLNNFLELLLSDYSVGFSNKSIRFQYDFRLNPDLAILMDEKRCTKVINNLLSNALKFTPEGGEIKVNVDKDKSGDFVNISVSDTGVGIHPEDLPHIFNRYFQSGQPGKKAEGGTGIGLALAKELAELHNGSLRVESQLAKGTEFIFSLPFKEVKEETVTSLFAIEDQNLRDALQKTVIRYKEQFKVEKPTLLVTEDHSEMRAFIAKTLTPYFEIHQAENGKVALDILKQQQIDIVISDVMMPIMDGFELLEEIKKDEALHQVSLIMLTARADHEDKLYALTLGIDDYLTKPFNASEFLARIKNILENRIKIFRSLAMNKQSDINDFIAQYDLVEREVEVLSLLSRRYSNPQIAEELSISRNTVKFHLKNIFLKLEISSRAEAEDMVKSYLK</sequence>
<evidence type="ECO:0000259" key="14">
    <source>
        <dbReference type="PROSITE" id="PS50110"/>
    </source>
</evidence>
<keyword evidence="4" id="KW-0808">Transferase</keyword>
<dbReference type="InterPro" id="IPR011006">
    <property type="entry name" value="CheY-like_superfamily"/>
</dbReference>
<keyword evidence="11" id="KW-1133">Transmembrane helix</keyword>
<keyword evidence="8" id="KW-0902">Two-component regulatory system</keyword>
<evidence type="ECO:0000256" key="3">
    <source>
        <dbReference type="ARBA" id="ARBA00022553"/>
    </source>
</evidence>
<dbReference type="SUPFAM" id="SSF52172">
    <property type="entry name" value="CheY-like"/>
    <property type="match status" value="1"/>
</dbReference>
<dbReference type="CDD" id="cd00082">
    <property type="entry name" value="HisKA"/>
    <property type="match status" value="1"/>
</dbReference>
<feature type="domain" description="HTH luxR-type" evidence="12">
    <location>
        <begin position="799"/>
        <end position="864"/>
    </location>
</feature>
<accession>A0A1E5SY35</accession>
<dbReference type="SMART" id="SM00421">
    <property type="entry name" value="HTH_LUXR"/>
    <property type="match status" value="1"/>
</dbReference>
<keyword evidence="9" id="KW-0238">DNA-binding</keyword>
<dbReference type="AlphaFoldDB" id="A0A1E5SY35"/>
<dbReference type="STRING" id="1563681.BFP71_11050"/>
<dbReference type="SUPFAM" id="SSF47384">
    <property type="entry name" value="Homodimeric domain of signal transducing histidine kinase"/>
    <property type="match status" value="1"/>
</dbReference>
<keyword evidence="11" id="KW-0812">Transmembrane</keyword>
<evidence type="ECO:0000256" key="2">
    <source>
        <dbReference type="ARBA" id="ARBA00012438"/>
    </source>
</evidence>
<dbReference type="Gene3D" id="1.25.40.10">
    <property type="entry name" value="Tetratricopeptide repeat domain"/>
    <property type="match status" value="2"/>
</dbReference>
<keyword evidence="6" id="KW-0418">Kinase</keyword>
<dbReference type="SMART" id="SM00387">
    <property type="entry name" value="HATPase_c"/>
    <property type="match status" value="1"/>
</dbReference>
<dbReference type="Gene3D" id="3.40.50.2300">
    <property type="match status" value="1"/>
</dbReference>
<dbReference type="Gene3D" id="1.10.287.130">
    <property type="match status" value="1"/>
</dbReference>
<dbReference type="OrthoDB" id="9797097at2"/>
<dbReference type="InterPro" id="IPR016032">
    <property type="entry name" value="Sig_transdc_resp-reg_C-effctor"/>
</dbReference>
<dbReference type="Gene3D" id="3.30.565.10">
    <property type="entry name" value="Histidine kinase-like ATPase, C-terminal domain"/>
    <property type="match status" value="1"/>
</dbReference>
<comment type="caution">
    <text evidence="15">The sequence shown here is derived from an EMBL/GenBank/DDBJ whole genome shotgun (WGS) entry which is preliminary data.</text>
</comment>
<dbReference type="PANTHER" id="PTHR43547">
    <property type="entry name" value="TWO-COMPONENT HISTIDINE KINASE"/>
    <property type="match status" value="1"/>
</dbReference>
<evidence type="ECO:0000256" key="4">
    <source>
        <dbReference type="ARBA" id="ARBA00022679"/>
    </source>
</evidence>
<keyword evidence="11" id="KW-0472">Membrane</keyword>
<keyword evidence="7" id="KW-0067">ATP-binding</keyword>
<dbReference type="InterPro" id="IPR004358">
    <property type="entry name" value="Sig_transdc_His_kin-like_C"/>
</dbReference>
<dbReference type="CDD" id="cd06170">
    <property type="entry name" value="LuxR_C_like"/>
    <property type="match status" value="1"/>
</dbReference>
<dbReference type="FunFam" id="3.30.565.10:FF:000037">
    <property type="entry name" value="Hybrid sensor histidine kinase/response regulator"/>
    <property type="match status" value="1"/>
</dbReference>
<name>A0A1E5SY35_9BACT</name>
<dbReference type="RefSeq" id="WP_069835531.1">
    <property type="nucleotide sequence ID" value="NZ_MDGQ01000005.1"/>
</dbReference>
<organism evidence="15 16">
    <name type="scientific">Roseivirga misakiensis</name>
    <dbReference type="NCBI Taxonomy" id="1563681"/>
    <lineage>
        <taxon>Bacteria</taxon>
        <taxon>Pseudomonadati</taxon>
        <taxon>Bacteroidota</taxon>
        <taxon>Cytophagia</taxon>
        <taxon>Cytophagales</taxon>
        <taxon>Roseivirgaceae</taxon>
        <taxon>Roseivirga</taxon>
    </lineage>
</organism>
<dbReference type="PROSITE" id="PS50109">
    <property type="entry name" value="HIS_KIN"/>
    <property type="match status" value="1"/>
</dbReference>
<dbReference type="GO" id="GO:0000155">
    <property type="term" value="F:phosphorelay sensor kinase activity"/>
    <property type="evidence" value="ECO:0007669"/>
    <property type="project" value="InterPro"/>
</dbReference>
<protein>
    <recommendedName>
        <fullName evidence="2">histidine kinase</fullName>
        <ecNumber evidence="2">2.7.13.3</ecNumber>
    </recommendedName>
</protein>
<dbReference type="PROSITE" id="PS50110">
    <property type="entry name" value="RESPONSE_REGULATORY"/>
    <property type="match status" value="1"/>
</dbReference>
<feature type="domain" description="Response regulatory" evidence="14">
    <location>
        <begin position="664"/>
        <end position="779"/>
    </location>
</feature>
<dbReference type="Pfam" id="PF00196">
    <property type="entry name" value="GerE"/>
    <property type="match status" value="1"/>
</dbReference>
<keyword evidence="5" id="KW-0547">Nucleotide-binding</keyword>
<comment type="catalytic activity">
    <reaction evidence="1">
        <text>ATP + protein L-histidine = ADP + protein N-phospho-L-histidine.</text>
        <dbReference type="EC" id="2.7.13.3"/>
    </reaction>
</comment>
<dbReference type="SUPFAM" id="SSF55874">
    <property type="entry name" value="ATPase domain of HSP90 chaperone/DNA topoisomerase II/histidine kinase"/>
    <property type="match status" value="1"/>
</dbReference>
<dbReference type="CDD" id="cd16922">
    <property type="entry name" value="HATPase_EvgS-ArcB-TorS-like"/>
    <property type="match status" value="1"/>
</dbReference>
<keyword evidence="16" id="KW-1185">Reference proteome</keyword>
<dbReference type="PANTHER" id="PTHR43547:SF2">
    <property type="entry name" value="HYBRID SIGNAL TRANSDUCTION HISTIDINE KINASE C"/>
    <property type="match status" value="1"/>
</dbReference>
<evidence type="ECO:0000259" key="12">
    <source>
        <dbReference type="PROSITE" id="PS50043"/>
    </source>
</evidence>
<dbReference type="InterPro" id="IPR003661">
    <property type="entry name" value="HisK_dim/P_dom"/>
</dbReference>
<evidence type="ECO:0000256" key="7">
    <source>
        <dbReference type="ARBA" id="ARBA00022840"/>
    </source>
</evidence>
<dbReference type="Proteomes" id="UP000095552">
    <property type="component" value="Unassembled WGS sequence"/>
</dbReference>
<evidence type="ECO:0000256" key="9">
    <source>
        <dbReference type="ARBA" id="ARBA00023125"/>
    </source>
</evidence>
<dbReference type="InterPro" id="IPR003594">
    <property type="entry name" value="HATPase_dom"/>
</dbReference>
<proteinExistence type="predicted"/>
<dbReference type="Pfam" id="PF13424">
    <property type="entry name" value="TPR_12"/>
    <property type="match status" value="1"/>
</dbReference>
<dbReference type="Pfam" id="PF00072">
    <property type="entry name" value="Response_reg"/>
    <property type="match status" value="1"/>
</dbReference>
<evidence type="ECO:0000256" key="11">
    <source>
        <dbReference type="SAM" id="Phobius"/>
    </source>
</evidence>
<dbReference type="CDD" id="cd17574">
    <property type="entry name" value="REC_OmpR"/>
    <property type="match status" value="1"/>
</dbReference>
<evidence type="ECO:0000256" key="6">
    <source>
        <dbReference type="ARBA" id="ARBA00022777"/>
    </source>
</evidence>
<dbReference type="SMART" id="SM00388">
    <property type="entry name" value="HisKA"/>
    <property type="match status" value="1"/>
</dbReference>
<evidence type="ECO:0000256" key="8">
    <source>
        <dbReference type="ARBA" id="ARBA00023012"/>
    </source>
</evidence>
<dbReference type="GO" id="GO:0005524">
    <property type="term" value="F:ATP binding"/>
    <property type="evidence" value="ECO:0007669"/>
    <property type="project" value="UniProtKB-KW"/>
</dbReference>
<dbReference type="PROSITE" id="PS50043">
    <property type="entry name" value="HTH_LUXR_2"/>
    <property type="match status" value="1"/>
</dbReference>
<evidence type="ECO:0000313" key="16">
    <source>
        <dbReference type="Proteomes" id="UP000095552"/>
    </source>
</evidence>
<dbReference type="GO" id="GO:0006355">
    <property type="term" value="P:regulation of DNA-templated transcription"/>
    <property type="evidence" value="ECO:0007669"/>
    <property type="project" value="InterPro"/>
</dbReference>
<reference evidence="15 16" key="1">
    <citation type="submission" date="2016-08" db="EMBL/GenBank/DDBJ databases">
        <title>Draft genome of Fabibacter sp. strain SK-8.</title>
        <authorList>
            <person name="Wong S.-K."/>
            <person name="Hamasaki K."/>
            <person name="Yoshizawa S."/>
        </authorList>
    </citation>
    <scope>NUCLEOTIDE SEQUENCE [LARGE SCALE GENOMIC DNA]</scope>
    <source>
        <strain evidence="15 16">SK-8</strain>
    </source>
</reference>
<dbReference type="InterPro" id="IPR001789">
    <property type="entry name" value="Sig_transdc_resp-reg_receiver"/>
</dbReference>
<evidence type="ECO:0000256" key="1">
    <source>
        <dbReference type="ARBA" id="ARBA00000085"/>
    </source>
</evidence>
<dbReference type="SUPFAM" id="SSF46894">
    <property type="entry name" value="C-terminal effector domain of the bipartite response regulators"/>
    <property type="match status" value="1"/>
</dbReference>
<feature type="domain" description="Histidine kinase" evidence="13">
    <location>
        <begin position="405"/>
        <end position="626"/>
    </location>
</feature>
<keyword evidence="3 10" id="KW-0597">Phosphoprotein</keyword>
<dbReference type="PRINTS" id="PR00344">
    <property type="entry name" value="BCTRLSENSOR"/>
</dbReference>
<dbReference type="EMBL" id="MDGQ01000005">
    <property type="protein sequence ID" value="OEK04026.1"/>
    <property type="molecule type" value="Genomic_DNA"/>
</dbReference>
<gene>
    <name evidence="15" type="ORF">BFP71_11050</name>
</gene>
<dbReference type="Pfam" id="PF00512">
    <property type="entry name" value="HisKA"/>
    <property type="match status" value="1"/>
</dbReference>
<dbReference type="InterPro" id="IPR036097">
    <property type="entry name" value="HisK_dim/P_sf"/>
</dbReference>
<dbReference type="InterPro" id="IPR000792">
    <property type="entry name" value="Tscrpt_reg_LuxR_C"/>
</dbReference>
<dbReference type="SUPFAM" id="SSF48452">
    <property type="entry name" value="TPR-like"/>
    <property type="match status" value="1"/>
</dbReference>